<gene>
    <name evidence="20" type="ORF">J2Z71_001019</name>
</gene>
<name>A0ABS4KE79_9FIRM</name>
<keyword evidence="9" id="KW-0444">Lipid biosynthesis</keyword>
<dbReference type="PANTHER" id="PTHR46382:SF1">
    <property type="entry name" value="PHOSPHATIDATE CYTIDYLYLTRANSFERASE"/>
    <property type="match status" value="1"/>
</dbReference>
<keyword evidence="13 19" id="KW-1133">Transmembrane helix</keyword>
<comment type="catalytic activity">
    <reaction evidence="1 18">
        <text>a 1,2-diacyl-sn-glycero-3-phosphate + CTP + H(+) = a CDP-1,2-diacyl-sn-glycerol + diphosphate</text>
        <dbReference type="Rhea" id="RHEA:16229"/>
        <dbReference type="ChEBI" id="CHEBI:15378"/>
        <dbReference type="ChEBI" id="CHEBI:33019"/>
        <dbReference type="ChEBI" id="CHEBI:37563"/>
        <dbReference type="ChEBI" id="CHEBI:58332"/>
        <dbReference type="ChEBI" id="CHEBI:58608"/>
        <dbReference type="EC" id="2.7.7.41"/>
    </reaction>
</comment>
<keyword evidence="8" id="KW-1003">Cell membrane</keyword>
<keyword evidence="21" id="KW-1185">Reference proteome</keyword>
<evidence type="ECO:0000256" key="15">
    <source>
        <dbReference type="ARBA" id="ARBA00023136"/>
    </source>
</evidence>
<evidence type="ECO:0000256" key="17">
    <source>
        <dbReference type="ARBA" id="ARBA00023264"/>
    </source>
</evidence>
<evidence type="ECO:0000256" key="2">
    <source>
        <dbReference type="ARBA" id="ARBA00004651"/>
    </source>
</evidence>
<feature type="transmembrane region" description="Helical" evidence="19">
    <location>
        <begin position="166"/>
        <end position="185"/>
    </location>
</feature>
<comment type="pathway">
    <text evidence="3 18">Phospholipid metabolism; CDP-diacylglycerol biosynthesis; CDP-diacylglycerol from sn-glycerol 3-phosphate: step 3/3.</text>
</comment>
<keyword evidence="14" id="KW-0443">Lipid metabolism</keyword>
<comment type="similarity">
    <text evidence="5 18">Belongs to the CDS family.</text>
</comment>
<dbReference type="RefSeq" id="WP_210060778.1">
    <property type="nucleotide sequence ID" value="NZ_JAGGLJ010000008.1"/>
</dbReference>
<evidence type="ECO:0000256" key="11">
    <source>
        <dbReference type="ARBA" id="ARBA00022692"/>
    </source>
</evidence>
<organism evidence="20 21">
    <name type="scientific">Peptoniphilus stercorisuis</name>
    <dbReference type="NCBI Taxonomy" id="1436965"/>
    <lineage>
        <taxon>Bacteria</taxon>
        <taxon>Bacillati</taxon>
        <taxon>Bacillota</taxon>
        <taxon>Tissierellia</taxon>
        <taxon>Tissierellales</taxon>
        <taxon>Peptoniphilaceae</taxon>
        <taxon>Peptoniphilus</taxon>
    </lineage>
</organism>
<keyword evidence="15 19" id="KW-0472">Membrane</keyword>
<evidence type="ECO:0000256" key="9">
    <source>
        <dbReference type="ARBA" id="ARBA00022516"/>
    </source>
</evidence>
<dbReference type="GO" id="GO:0004605">
    <property type="term" value="F:phosphatidate cytidylyltransferase activity"/>
    <property type="evidence" value="ECO:0007669"/>
    <property type="project" value="UniProtKB-EC"/>
</dbReference>
<evidence type="ECO:0000256" key="1">
    <source>
        <dbReference type="ARBA" id="ARBA00001698"/>
    </source>
</evidence>
<comment type="caution">
    <text evidence="20">The sequence shown here is derived from an EMBL/GenBank/DDBJ whole genome shotgun (WGS) entry which is preliminary data.</text>
</comment>
<accession>A0ABS4KE79</accession>
<dbReference type="Proteomes" id="UP001519306">
    <property type="component" value="Unassembled WGS sequence"/>
</dbReference>
<keyword evidence="11 18" id="KW-0812">Transmembrane</keyword>
<evidence type="ECO:0000256" key="16">
    <source>
        <dbReference type="ARBA" id="ARBA00023209"/>
    </source>
</evidence>
<sequence>MTELQKRVLTGIVGIVVLLFVLMQGGIFLKLALFLLSVEVVRELYNAFRNIKINLNIISLLIGCISLFIFEIYEVSLDFSIILVLISSFIFVLFSEKYSLNDIAFTVFSFIYGPYLLNLLYGLDKSLIYLVFIIAFSTDTFAYFIGSAIGKHKLIPKVSPNKSIEGALGGIIGCLVLTLIYFYYIKLPINILSIIFIIIASMAGQIGDLFASKIKRITGIKDYAKILPGHGGILDRFDSTILIIPFIYILQFFLF</sequence>
<evidence type="ECO:0000256" key="5">
    <source>
        <dbReference type="ARBA" id="ARBA00010185"/>
    </source>
</evidence>
<evidence type="ECO:0000256" key="3">
    <source>
        <dbReference type="ARBA" id="ARBA00005119"/>
    </source>
</evidence>
<evidence type="ECO:0000256" key="4">
    <source>
        <dbReference type="ARBA" id="ARBA00005189"/>
    </source>
</evidence>
<feature type="transmembrane region" description="Helical" evidence="19">
    <location>
        <begin position="12"/>
        <end position="41"/>
    </location>
</feature>
<protein>
    <recommendedName>
        <fullName evidence="7 18">Phosphatidate cytidylyltransferase</fullName>
        <ecNumber evidence="6 18">2.7.7.41</ecNumber>
    </recommendedName>
</protein>
<evidence type="ECO:0000256" key="19">
    <source>
        <dbReference type="SAM" id="Phobius"/>
    </source>
</evidence>
<dbReference type="InterPro" id="IPR000374">
    <property type="entry name" value="PC_trans"/>
</dbReference>
<dbReference type="EMBL" id="JAGGLJ010000008">
    <property type="protein sequence ID" value="MBP2025486.1"/>
    <property type="molecule type" value="Genomic_DNA"/>
</dbReference>
<keyword evidence="16" id="KW-0594">Phospholipid biosynthesis</keyword>
<feature type="transmembrane region" description="Helical" evidence="19">
    <location>
        <begin position="127"/>
        <end position="145"/>
    </location>
</feature>
<evidence type="ECO:0000256" key="10">
    <source>
        <dbReference type="ARBA" id="ARBA00022679"/>
    </source>
</evidence>
<keyword evidence="12 18" id="KW-0548">Nucleotidyltransferase</keyword>
<keyword evidence="17" id="KW-1208">Phospholipid metabolism</keyword>
<proteinExistence type="inferred from homology"/>
<evidence type="ECO:0000256" key="6">
    <source>
        <dbReference type="ARBA" id="ARBA00012487"/>
    </source>
</evidence>
<feature type="transmembrane region" description="Helical" evidence="19">
    <location>
        <begin position="53"/>
        <end position="73"/>
    </location>
</feature>
<evidence type="ECO:0000256" key="7">
    <source>
        <dbReference type="ARBA" id="ARBA00019373"/>
    </source>
</evidence>
<dbReference type="PROSITE" id="PS01315">
    <property type="entry name" value="CDS"/>
    <property type="match status" value="1"/>
</dbReference>
<evidence type="ECO:0000256" key="12">
    <source>
        <dbReference type="ARBA" id="ARBA00022695"/>
    </source>
</evidence>
<dbReference type="EC" id="2.7.7.41" evidence="6 18"/>
<reference evidence="20 21" key="1">
    <citation type="submission" date="2021-03" db="EMBL/GenBank/DDBJ databases">
        <title>Genomic Encyclopedia of Type Strains, Phase IV (KMG-IV): sequencing the most valuable type-strain genomes for metagenomic binning, comparative biology and taxonomic classification.</title>
        <authorList>
            <person name="Goeker M."/>
        </authorList>
    </citation>
    <scope>NUCLEOTIDE SEQUENCE [LARGE SCALE GENOMIC DNA]</scope>
    <source>
        <strain evidence="20 21">DSM 27563</strain>
    </source>
</reference>
<evidence type="ECO:0000256" key="14">
    <source>
        <dbReference type="ARBA" id="ARBA00023098"/>
    </source>
</evidence>
<comment type="subcellular location">
    <subcellularLocation>
        <location evidence="2">Cell membrane</location>
        <topology evidence="2">Multi-pass membrane protein</topology>
    </subcellularLocation>
</comment>
<dbReference type="PANTHER" id="PTHR46382">
    <property type="entry name" value="PHOSPHATIDATE CYTIDYLYLTRANSFERASE"/>
    <property type="match status" value="1"/>
</dbReference>
<evidence type="ECO:0000256" key="18">
    <source>
        <dbReference type="RuleBase" id="RU003938"/>
    </source>
</evidence>
<dbReference type="Pfam" id="PF01148">
    <property type="entry name" value="CTP_transf_1"/>
    <property type="match status" value="1"/>
</dbReference>
<comment type="pathway">
    <text evidence="4">Lipid metabolism.</text>
</comment>
<feature type="transmembrane region" description="Helical" evidence="19">
    <location>
        <begin position="233"/>
        <end position="254"/>
    </location>
</feature>
<feature type="transmembrane region" description="Helical" evidence="19">
    <location>
        <begin position="191"/>
        <end position="212"/>
    </location>
</feature>
<evidence type="ECO:0000256" key="8">
    <source>
        <dbReference type="ARBA" id="ARBA00022475"/>
    </source>
</evidence>
<evidence type="ECO:0000313" key="20">
    <source>
        <dbReference type="EMBL" id="MBP2025486.1"/>
    </source>
</evidence>
<feature type="transmembrane region" description="Helical" evidence="19">
    <location>
        <begin position="103"/>
        <end position="121"/>
    </location>
</feature>
<keyword evidence="10 18" id="KW-0808">Transferase</keyword>
<evidence type="ECO:0000313" key="21">
    <source>
        <dbReference type="Proteomes" id="UP001519306"/>
    </source>
</evidence>
<evidence type="ECO:0000256" key="13">
    <source>
        <dbReference type="ARBA" id="ARBA00022989"/>
    </source>
</evidence>
<feature type="transmembrane region" description="Helical" evidence="19">
    <location>
        <begin position="79"/>
        <end position="96"/>
    </location>
</feature>